<proteinExistence type="predicted"/>
<dbReference type="GO" id="GO:0000156">
    <property type="term" value="F:phosphorelay response regulator activity"/>
    <property type="evidence" value="ECO:0007669"/>
    <property type="project" value="TreeGrafter"/>
</dbReference>
<dbReference type="Pfam" id="PF00072">
    <property type="entry name" value="Response_reg"/>
    <property type="match status" value="1"/>
</dbReference>
<evidence type="ECO:0000313" key="8">
    <source>
        <dbReference type="EMBL" id="EEF67637.1"/>
    </source>
</evidence>
<evidence type="ECO:0000313" key="9">
    <source>
        <dbReference type="Proteomes" id="UP000005950"/>
    </source>
</evidence>
<dbReference type="PANTHER" id="PTHR48111">
    <property type="entry name" value="REGULATOR OF RPOS"/>
    <property type="match status" value="1"/>
</dbReference>
<sequence length="226" mass="25620">MTQRIAVVEDEPMMNDLICFVLNNAGFKTVSYTSARAAQAGLNRQFDLWLLDIMLETPTAGLDLMKAVREVNPNQAICFLSARDSELDKITGLEIGGDDYITKPFSKKELVLRITNILRRTAPATAAKASPEILQAGRIKIDLHSRRLWWQGDLINLTAKEFDLILLLIQNDGRTVDRHTILRIIWDTNYYGSGRVLDDTIRRVRKKLPDLQIETVYGEGYRVSGL</sequence>
<dbReference type="RefSeq" id="WP_006059395.1">
    <property type="nucleotide sequence ID" value="NZ_GG657557.1"/>
</dbReference>
<dbReference type="SMART" id="SM00862">
    <property type="entry name" value="Trans_reg_C"/>
    <property type="match status" value="1"/>
</dbReference>
<dbReference type="SUPFAM" id="SSF52172">
    <property type="entry name" value="CheY-like"/>
    <property type="match status" value="1"/>
</dbReference>
<dbReference type="Gene3D" id="3.40.50.2300">
    <property type="match status" value="1"/>
</dbReference>
<dbReference type="InterPro" id="IPR001789">
    <property type="entry name" value="Sig_transdc_resp-reg_receiver"/>
</dbReference>
<dbReference type="PANTHER" id="PTHR48111:SF24">
    <property type="entry name" value="TRANSCRIPTIONAL REGULATORY PROTEIN CSSR"/>
    <property type="match status" value="1"/>
</dbReference>
<dbReference type="AlphaFoldDB" id="B9Y8R0"/>
<dbReference type="SUPFAM" id="SSF46894">
    <property type="entry name" value="C-terminal effector domain of the bipartite response regulators"/>
    <property type="match status" value="1"/>
</dbReference>
<dbReference type="GO" id="GO:0005829">
    <property type="term" value="C:cytosol"/>
    <property type="evidence" value="ECO:0007669"/>
    <property type="project" value="TreeGrafter"/>
</dbReference>
<dbReference type="CDD" id="cd17574">
    <property type="entry name" value="REC_OmpR"/>
    <property type="match status" value="1"/>
</dbReference>
<protein>
    <submittedName>
        <fullName evidence="8">Response regulator receiver domain protein</fullName>
    </submittedName>
</protein>
<keyword evidence="2 5" id="KW-0238">DNA-binding</keyword>
<evidence type="ECO:0000256" key="4">
    <source>
        <dbReference type="PROSITE-ProRule" id="PRU00169"/>
    </source>
</evidence>
<dbReference type="InterPro" id="IPR016032">
    <property type="entry name" value="Sig_transdc_resp-reg_C-effctor"/>
</dbReference>
<dbReference type="Pfam" id="PF00486">
    <property type="entry name" value="Trans_reg_C"/>
    <property type="match status" value="1"/>
</dbReference>
<dbReference type="Proteomes" id="UP000005950">
    <property type="component" value="Unassembled WGS sequence"/>
</dbReference>
<reference evidence="8 9" key="1">
    <citation type="submission" date="2008-12" db="EMBL/GenBank/DDBJ databases">
        <authorList>
            <person name="Fulton L."/>
            <person name="Clifton S."/>
            <person name="Fulton B."/>
            <person name="Xu J."/>
            <person name="Minx P."/>
            <person name="Pepin K.H."/>
            <person name="Johnson M."/>
            <person name="Bhonagiri V."/>
            <person name="Nash W.E."/>
            <person name="Mardis E.R."/>
            <person name="Wilson R.K."/>
        </authorList>
    </citation>
    <scope>NUCLEOTIDE SEQUENCE [LARGE SCALE GENOMIC DNA]</scope>
    <source>
        <strain evidence="8 9">DSM 12042</strain>
    </source>
</reference>
<dbReference type="HOGENOM" id="CLU_000445_30_3_9"/>
<dbReference type="STRING" id="545696.HOLDEFILI_02209"/>
<comment type="caution">
    <text evidence="8">The sequence shown here is derived from an EMBL/GenBank/DDBJ whole genome shotgun (WGS) entry which is preliminary data.</text>
</comment>
<name>B9Y8R0_9FIRM</name>
<feature type="DNA-binding region" description="OmpR/PhoB-type" evidence="5">
    <location>
        <begin position="131"/>
        <end position="225"/>
    </location>
</feature>
<keyword evidence="4" id="KW-0597">Phosphoprotein</keyword>
<evidence type="ECO:0000256" key="3">
    <source>
        <dbReference type="ARBA" id="ARBA00023163"/>
    </source>
</evidence>
<keyword evidence="3" id="KW-0804">Transcription</keyword>
<dbReference type="SMART" id="SM00448">
    <property type="entry name" value="REC"/>
    <property type="match status" value="1"/>
</dbReference>
<dbReference type="InterPro" id="IPR001867">
    <property type="entry name" value="OmpR/PhoB-type_DNA-bd"/>
</dbReference>
<dbReference type="PROSITE" id="PS50110">
    <property type="entry name" value="RESPONSE_REGULATORY"/>
    <property type="match status" value="1"/>
</dbReference>
<dbReference type="Gene3D" id="1.10.10.10">
    <property type="entry name" value="Winged helix-like DNA-binding domain superfamily/Winged helix DNA-binding domain"/>
    <property type="match status" value="1"/>
</dbReference>
<dbReference type="OrthoDB" id="9790442at2"/>
<feature type="domain" description="OmpR/PhoB-type" evidence="7">
    <location>
        <begin position="131"/>
        <end position="225"/>
    </location>
</feature>
<evidence type="ECO:0000256" key="1">
    <source>
        <dbReference type="ARBA" id="ARBA00023015"/>
    </source>
</evidence>
<gene>
    <name evidence="8" type="ORF">HOLDEFILI_02209</name>
</gene>
<dbReference type="Gene3D" id="6.10.250.690">
    <property type="match status" value="1"/>
</dbReference>
<dbReference type="GO" id="GO:0032993">
    <property type="term" value="C:protein-DNA complex"/>
    <property type="evidence" value="ECO:0007669"/>
    <property type="project" value="TreeGrafter"/>
</dbReference>
<evidence type="ECO:0000256" key="2">
    <source>
        <dbReference type="ARBA" id="ARBA00023125"/>
    </source>
</evidence>
<feature type="modified residue" description="4-aspartylphosphate" evidence="4">
    <location>
        <position position="52"/>
    </location>
</feature>
<dbReference type="eggNOG" id="COG0745">
    <property type="taxonomic scope" value="Bacteria"/>
</dbReference>
<dbReference type="PROSITE" id="PS51755">
    <property type="entry name" value="OMPR_PHOB"/>
    <property type="match status" value="1"/>
</dbReference>
<evidence type="ECO:0000259" key="6">
    <source>
        <dbReference type="PROSITE" id="PS50110"/>
    </source>
</evidence>
<organism evidence="8 9">
    <name type="scientific">Holdemania filiformis DSM 12042</name>
    <dbReference type="NCBI Taxonomy" id="545696"/>
    <lineage>
        <taxon>Bacteria</taxon>
        <taxon>Bacillati</taxon>
        <taxon>Bacillota</taxon>
        <taxon>Erysipelotrichia</taxon>
        <taxon>Erysipelotrichales</taxon>
        <taxon>Erysipelotrichaceae</taxon>
        <taxon>Holdemania</taxon>
    </lineage>
</organism>
<evidence type="ECO:0000259" key="7">
    <source>
        <dbReference type="PROSITE" id="PS51755"/>
    </source>
</evidence>
<evidence type="ECO:0000256" key="5">
    <source>
        <dbReference type="PROSITE-ProRule" id="PRU01091"/>
    </source>
</evidence>
<feature type="domain" description="Response regulatory" evidence="6">
    <location>
        <begin position="4"/>
        <end position="118"/>
    </location>
</feature>
<dbReference type="EMBL" id="ACCF01000129">
    <property type="protein sequence ID" value="EEF67637.1"/>
    <property type="molecule type" value="Genomic_DNA"/>
</dbReference>
<dbReference type="GO" id="GO:0000976">
    <property type="term" value="F:transcription cis-regulatory region binding"/>
    <property type="evidence" value="ECO:0007669"/>
    <property type="project" value="TreeGrafter"/>
</dbReference>
<dbReference type="InterPro" id="IPR036388">
    <property type="entry name" value="WH-like_DNA-bd_sf"/>
</dbReference>
<dbReference type="InterPro" id="IPR039420">
    <property type="entry name" value="WalR-like"/>
</dbReference>
<reference evidence="8 9" key="2">
    <citation type="submission" date="2009-02" db="EMBL/GenBank/DDBJ databases">
        <title>Draft genome sequence of Holdemania filiformis DSM 12042.</title>
        <authorList>
            <person name="Sudarsanam P."/>
            <person name="Ley R."/>
            <person name="Guruge J."/>
            <person name="Turnbaugh P.J."/>
            <person name="Mahowald M."/>
            <person name="Liep D."/>
            <person name="Gordon J."/>
        </authorList>
    </citation>
    <scope>NUCLEOTIDE SEQUENCE [LARGE SCALE GENOMIC DNA]</scope>
    <source>
        <strain evidence="8 9">DSM 12042</strain>
    </source>
</reference>
<keyword evidence="1" id="KW-0805">Transcription regulation</keyword>
<accession>B9Y8R0</accession>
<dbReference type="CDD" id="cd00383">
    <property type="entry name" value="trans_reg_C"/>
    <property type="match status" value="1"/>
</dbReference>
<dbReference type="InterPro" id="IPR011006">
    <property type="entry name" value="CheY-like_superfamily"/>
</dbReference>
<dbReference type="GO" id="GO:0006355">
    <property type="term" value="P:regulation of DNA-templated transcription"/>
    <property type="evidence" value="ECO:0007669"/>
    <property type="project" value="InterPro"/>
</dbReference>